<gene>
    <name evidence="9" type="ORF">HNR10_002039</name>
</gene>
<dbReference type="EMBL" id="JACCFS010000001">
    <property type="protein sequence ID" value="NYJ34158.1"/>
    <property type="molecule type" value="Genomic_DNA"/>
</dbReference>
<reference evidence="9 10" key="1">
    <citation type="submission" date="2020-07" db="EMBL/GenBank/DDBJ databases">
        <title>Sequencing the genomes of 1000 actinobacteria strains.</title>
        <authorList>
            <person name="Klenk H.-P."/>
        </authorList>
    </citation>
    <scope>NUCLEOTIDE SEQUENCE [LARGE SCALE GENOMIC DNA]</scope>
    <source>
        <strain evidence="9 10">DSM 44442</strain>
    </source>
</reference>
<dbReference type="PROSITE" id="PS50847">
    <property type="entry name" value="GRAM_POS_ANCHORING"/>
    <property type="match status" value="1"/>
</dbReference>
<evidence type="ECO:0000313" key="10">
    <source>
        <dbReference type="Proteomes" id="UP000572051"/>
    </source>
</evidence>
<name>A0A7Z0J9G4_9ACTN</name>
<evidence type="ECO:0000256" key="5">
    <source>
        <dbReference type="SAM" id="MobiDB-lite"/>
    </source>
</evidence>
<protein>
    <submittedName>
        <fullName evidence="9">TQXA domain-containing protein</fullName>
    </submittedName>
</protein>
<evidence type="ECO:0000256" key="6">
    <source>
        <dbReference type="SAM" id="Phobius"/>
    </source>
</evidence>
<comment type="caution">
    <text evidence="9">The sequence shown here is derived from an EMBL/GenBank/DDBJ whole genome shotgun (WGS) entry which is preliminary data.</text>
</comment>
<dbReference type="InterPro" id="IPR013552">
    <property type="entry name" value="Thioester_dom"/>
</dbReference>
<sequence>MRGIPLRCAVLLASAGLFGALAGTPAATADDFSRVDRDPLVGAELVLDDGRSASTALFSLRVGARDSVRAYAARVDEEVRPRTAYVESNWSDREDWAQVPEATDPADRASWIVAHSYPRVALTPLAVDAGALHVNEAQAIAGTQAALWHVLDGTDLDRDANDAAVVAVYDLLVQGSAQAVDTAAEPSLEVSPTQLEAVAPEAPLGPLTVGSAGSGSLRLSVRGAPASWLVDDEGQQVSRAGDGDRLYFDVDPSVQAGVATVHVHGSDLPLPEGRLFTGRDGASTQPLVTAEPGTMTSSATATLTWRGSTPPEPEADETAESEEAVVEEAPATQAPAQESARVEEPVPSESPSATDDRIPDDDLATTGTWLSALLIIAGALVVSGLLILVLGRRRRD</sequence>
<evidence type="ECO:0000256" key="2">
    <source>
        <dbReference type="ARBA" id="ARBA00022525"/>
    </source>
</evidence>
<dbReference type="RefSeq" id="WP_179822663.1">
    <property type="nucleotide sequence ID" value="NZ_JACCFS010000001.1"/>
</dbReference>
<evidence type="ECO:0000256" key="4">
    <source>
        <dbReference type="ARBA" id="ARBA00023088"/>
    </source>
</evidence>
<keyword evidence="6" id="KW-1133">Transmembrane helix</keyword>
<keyword evidence="3 7" id="KW-0732">Signal</keyword>
<dbReference type="Proteomes" id="UP000572051">
    <property type="component" value="Unassembled WGS sequence"/>
</dbReference>
<proteinExistence type="predicted"/>
<feature type="chain" id="PRO_5030603530" evidence="7">
    <location>
        <begin position="30"/>
        <end position="396"/>
    </location>
</feature>
<organism evidence="9 10">
    <name type="scientific">Nocardiopsis aegyptia</name>
    <dbReference type="NCBI Taxonomy" id="220378"/>
    <lineage>
        <taxon>Bacteria</taxon>
        <taxon>Bacillati</taxon>
        <taxon>Actinomycetota</taxon>
        <taxon>Actinomycetes</taxon>
        <taxon>Streptosporangiales</taxon>
        <taxon>Nocardiopsidaceae</taxon>
        <taxon>Nocardiopsis</taxon>
    </lineage>
</organism>
<dbReference type="NCBIfam" id="TIGR03934">
    <property type="entry name" value="TQXA_dom"/>
    <property type="match status" value="1"/>
</dbReference>
<dbReference type="InterPro" id="IPR019931">
    <property type="entry name" value="LPXTG_anchor"/>
</dbReference>
<keyword evidence="1" id="KW-0134">Cell wall</keyword>
<evidence type="ECO:0000313" key="9">
    <source>
        <dbReference type="EMBL" id="NYJ34158.1"/>
    </source>
</evidence>
<feature type="compositionally biased region" description="Acidic residues" evidence="5">
    <location>
        <begin position="313"/>
        <end position="326"/>
    </location>
</feature>
<dbReference type="Pfam" id="PF08341">
    <property type="entry name" value="TED"/>
    <property type="match status" value="1"/>
</dbReference>
<evidence type="ECO:0000256" key="1">
    <source>
        <dbReference type="ARBA" id="ARBA00022512"/>
    </source>
</evidence>
<accession>A0A7Z0J9G4</accession>
<keyword evidence="10" id="KW-1185">Reference proteome</keyword>
<keyword evidence="2" id="KW-0964">Secreted</keyword>
<feature type="transmembrane region" description="Helical" evidence="6">
    <location>
        <begin position="369"/>
        <end position="390"/>
    </location>
</feature>
<dbReference type="InterPro" id="IPR023849">
    <property type="entry name" value="TQXA_dom"/>
</dbReference>
<evidence type="ECO:0000259" key="8">
    <source>
        <dbReference type="PROSITE" id="PS50847"/>
    </source>
</evidence>
<evidence type="ECO:0000256" key="7">
    <source>
        <dbReference type="SAM" id="SignalP"/>
    </source>
</evidence>
<feature type="compositionally biased region" description="Polar residues" evidence="5">
    <location>
        <begin position="294"/>
        <end position="307"/>
    </location>
</feature>
<feature type="signal peptide" evidence="7">
    <location>
        <begin position="1"/>
        <end position="29"/>
    </location>
</feature>
<keyword evidence="6" id="KW-0812">Transmembrane</keyword>
<feature type="region of interest" description="Disordered" evidence="5">
    <location>
        <begin position="273"/>
        <end position="360"/>
    </location>
</feature>
<keyword evidence="4" id="KW-0572">Peptidoglycan-anchor</keyword>
<feature type="compositionally biased region" description="Low complexity" evidence="5">
    <location>
        <begin position="327"/>
        <end position="339"/>
    </location>
</feature>
<feature type="domain" description="Gram-positive cocci surface proteins LPxTG" evidence="8">
    <location>
        <begin position="363"/>
        <end position="396"/>
    </location>
</feature>
<dbReference type="AlphaFoldDB" id="A0A7Z0J9G4"/>
<evidence type="ECO:0000256" key="3">
    <source>
        <dbReference type="ARBA" id="ARBA00022729"/>
    </source>
</evidence>
<keyword evidence="6" id="KW-0472">Membrane</keyword>